<protein>
    <submittedName>
        <fullName evidence="1">Uncharacterized protein</fullName>
    </submittedName>
</protein>
<gene>
    <name evidence="1" type="ORF">VW29_00155</name>
</gene>
<dbReference type="RefSeq" id="WP_046133352.1">
    <property type="nucleotide sequence ID" value="NZ_LAJF01000015.1"/>
</dbReference>
<evidence type="ECO:0000313" key="2">
    <source>
        <dbReference type="Proteomes" id="UP000033608"/>
    </source>
</evidence>
<comment type="caution">
    <text evidence="1">The sequence shown here is derived from an EMBL/GenBank/DDBJ whole genome shotgun (WGS) entry which is preliminary data.</text>
</comment>
<reference evidence="1 2" key="1">
    <citation type="submission" date="2015-03" db="EMBL/GenBank/DDBJ databases">
        <authorList>
            <person name="Hassan Y.I."/>
            <person name="Lepp D."/>
            <person name="Zhou T."/>
        </authorList>
    </citation>
    <scope>NUCLEOTIDE SEQUENCE [LARGE SCALE GENOMIC DNA]</scope>
    <source>
        <strain evidence="1 2">DSM 17137</strain>
    </source>
</reference>
<name>A0A0F5LWT4_9HYPH</name>
<dbReference type="InterPro" id="IPR015421">
    <property type="entry name" value="PyrdxlP-dep_Trfase_major"/>
</dbReference>
<dbReference type="OrthoDB" id="9808002at2"/>
<proteinExistence type="predicted"/>
<dbReference type="EMBL" id="LAJF01000015">
    <property type="protein sequence ID" value="KKB86835.1"/>
    <property type="molecule type" value="Genomic_DNA"/>
</dbReference>
<dbReference type="AlphaFoldDB" id="A0A0F5LWT4"/>
<dbReference type="Gene3D" id="3.40.640.10">
    <property type="entry name" value="Type I PLP-dependent aspartate aminotransferase-like (Major domain)"/>
    <property type="match status" value="1"/>
</dbReference>
<accession>A0A0F5LWT4</accession>
<keyword evidence="2" id="KW-1185">Reference proteome</keyword>
<feature type="non-terminal residue" evidence="1">
    <location>
        <position position="143"/>
    </location>
</feature>
<organism evidence="1 2">
    <name type="scientific">Devosia limi DSM 17137</name>
    <dbReference type="NCBI Taxonomy" id="1121477"/>
    <lineage>
        <taxon>Bacteria</taxon>
        <taxon>Pseudomonadati</taxon>
        <taxon>Pseudomonadota</taxon>
        <taxon>Alphaproteobacteria</taxon>
        <taxon>Hyphomicrobiales</taxon>
        <taxon>Devosiaceae</taxon>
        <taxon>Devosia</taxon>
    </lineage>
</organism>
<evidence type="ECO:0000313" key="1">
    <source>
        <dbReference type="EMBL" id="KKB86835.1"/>
    </source>
</evidence>
<sequence>MLGEVDWRVAKRQWGRGKEIGQFMSAGLQSLVTVPQLWAIDGGDEADAGGDGEMEGDREFMVSAEGCIELEKMGEEIGREDGAGERMVVERNGVNNETGVVKNMGRSNAMGGQTRHTLFIDEVQAFGKLALDLAGSAEDMMAV</sequence>
<dbReference type="Proteomes" id="UP000033608">
    <property type="component" value="Unassembled WGS sequence"/>
</dbReference>